<evidence type="ECO:0000313" key="6">
    <source>
        <dbReference type="EMBL" id="KAL2822192.1"/>
    </source>
</evidence>
<dbReference type="Pfam" id="PF13087">
    <property type="entry name" value="AAA_12"/>
    <property type="match status" value="1"/>
</dbReference>
<dbReference type="Gene3D" id="3.40.50.300">
    <property type="entry name" value="P-loop containing nucleotide triphosphate hydrolases"/>
    <property type="match status" value="3"/>
</dbReference>
<dbReference type="SUPFAM" id="SSF52540">
    <property type="entry name" value="P-loop containing nucleoside triphosphate hydrolases"/>
    <property type="match status" value="1"/>
</dbReference>
<dbReference type="GO" id="GO:0016787">
    <property type="term" value="F:hydrolase activity"/>
    <property type="evidence" value="ECO:0007669"/>
    <property type="project" value="UniProtKB-KW"/>
</dbReference>
<feature type="domain" description="ZNFX1" evidence="5">
    <location>
        <begin position="123"/>
        <end position="231"/>
    </location>
</feature>
<dbReference type="InterPro" id="IPR057373">
    <property type="entry name" value="ZNFX1"/>
</dbReference>
<accession>A0ABR4I5E9</accession>
<gene>
    <name evidence="6" type="ORF">BDW59DRAFT_181082</name>
</gene>
<name>A0ABR4I5E9_9EURO</name>
<protein>
    <submittedName>
        <fullName evidence="6">P-loop containing nucleoside triphosphate hydrolase protein</fullName>
    </submittedName>
</protein>
<dbReference type="CDD" id="cd18808">
    <property type="entry name" value="SF1_C_Upf1"/>
    <property type="match status" value="1"/>
</dbReference>
<dbReference type="Pfam" id="PF13086">
    <property type="entry name" value="AAA_11"/>
    <property type="match status" value="2"/>
</dbReference>
<dbReference type="EMBL" id="JBFXLS010000060">
    <property type="protein sequence ID" value="KAL2822192.1"/>
    <property type="molecule type" value="Genomic_DNA"/>
</dbReference>
<feature type="domain" description="DNA2/NAM7 helicase helicase" evidence="3">
    <location>
        <begin position="618"/>
        <end position="683"/>
    </location>
</feature>
<feature type="domain" description="DNA2/NAM7 helicase helicase" evidence="3">
    <location>
        <begin position="307"/>
        <end position="396"/>
    </location>
</feature>
<keyword evidence="6" id="KW-0378">Hydrolase</keyword>
<dbReference type="InterPro" id="IPR041679">
    <property type="entry name" value="DNA2/NAM7-like_C"/>
</dbReference>
<dbReference type="InterPro" id="IPR041677">
    <property type="entry name" value="DNA2/NAM7_AAA_11"/>
</dbReference>
<dbReference type="InterPro" id="IPR027417">
    <property type="entry name" value="P-loop_NTPase"/>
</dbReference>
<dbReference type="InterPro" id="IPR047187">
    <property type="entry name" value="SF1_C_Upf1"/>
</dbReference>
<feature type="region of interest" description="Disordered" evidence="2">
    <location>
        <begin position="1055"/>
        <end position="1112"/>
    </location>
</feature>
<organism evidence="6 7">
    <name type="scientific">Aspergillus cavernicola</name>
    <dbReference type="NCBI Taxonomy" id="176166"/>
    <lineage>
        <taxon>Eukaryota</taxon>
        <taxon>Fungi</taxon>
        <taxon>Dikarya</taxon>
        <taxon>Ascomycota</taxon>
        <taxon>Pezizomycotina</taxon>
        <taxon>Eurotiomycetes</taxon>
        <taxon>Eurotiomycetidae</taxon>
        <taxon>Eurotiales</taxon>
        <taxon>Aspergillaceae</taxon>
        <taxon>Aspergillus</taxon>
        <taxon>Aspergillus subgen. Nidulantes</taxon>
    </lineage>
</organism>
<dbReference type="PANTHER" id="PTHR10887">
    <property type="entry name" value="DNA2/NAM7 HELICASE FAMILY"/>
    <property type="match status" value="1"/>
</dbReference>
<evidence type="ECO:0000256" key="1">
    <source>
        <dbReference type="ARBA" id="ARBA00022806"/>
    </source>
</evidence>
<keyword evidence="1" id="KW-0067">ATP-binding</keyword>
<comment type="caution">
    <text evidence="6">The sequence shown here is derived from an EMBL/GenBank/DDBJ whole genome shotgun (WGS) entry which is preliminary data.</text>
</comment>
<dbReference type="PANTHER" id="PTHR10887:SF341">
    <property type="entry name" value="NFX1-TYPE ZINC FINGER-CONTAINING PROTEIN 1"/>
    <property type="match status" value="1"/>
</dbReference>
<keyword evidence="7" id="KW-1185">Reference proteome</keyword>
<evidence type="ECO:0000259" key="3">
    <source>
        <dbReference type="Pfam" id="PF13086"/>
    </source>
</evidence>
<keyword evidence="1" id="KW-0347">Helicase</keyword>
<evidence type="ECO:0000259" key="4">
    <source>
        <dbReference type="Pfam" id="PF13087"/>
    </source>
</evidence>
<proteinExistence type="predicted"/>
<evidence type="ECO:0000259" key="5">
    <source>
        <dbReference type="Pfam" id="PF25396"/>
    </source>
</evidence>
<reference evidence="6 7" key="1">
    <citation type="submission" date="2024-07" db="EMBL/GenBank/DDBJ databases">
        <title>Section-level genome sequencing and comparative genomics of Aspergillus sections Usti and Cavernicolus.</title>
        <authorList>
            <consortium name="Lawrence Berkeley National Laboratory"/>
            <person name="Nybo J.L."/>
            <person name="Vesth T.C."/>
            <person name="Theobald S."/>
            <person name="Frisvad J.C."/>
            <person name="Larsen T.O."/>
            <person name="Kjaerboelling I."/>
            <person name="Rothschild-Mancinelli K."/>
            <person name="Lyhne E.K."/>
            <person name="Kogle M.E."/>
            <person name="Barry K."/>
            <person name="Clum A."/>
            <person name="Na H."/>
            <person name="Ledsgaard L."/>
            <person name="Lin J."/>
            <person name="Lipzen A."/>
            <person name="Kuo A."/>
            <person name="Riley R."/>
            <person name="Mondo S."/>
            <person name="LaButti K."/>
            <person name="Haridas S."/>
            <person name="Pangalinan J."/>
            <person name="Salamov A.A."/>
            <person name="Simmons B.A."/>
            <person name="Magnuson J.K."/>
            <person name="Chen J."/>
            <person name="Drula E."/>
            <person name="Henrissat B."/>
            <person name="Wiebenga A."/>
            <person name="Lubbers R.J."/>
            <person name="Gomes A.C."/>
            <person name="Makela M.R."/>
            <person name="Stajich J."/>
            <person name="Grigoriev I.V."/>
            <person name="Mortensen U.H."/>
            <person name="De vries R.P."/>
            <person name="Baker S.E."/>
            <person name="Andersen M.R."/>
        </authorList>
    </citation>
    <scope>NUCLEOTIDE SEQUENCE [LARGE SCALE GENOMIC DNA]</scope>
    <source>
        <strain evidence="6 7">CBS 600.67</strain>
    </source>
</reference>
<keyword evidence="1" id="KW-0547">Nucleotide-binding</keyword>
<feature type="domain" description="DNA2/NAM7 helicase-like C-terminal" evidence="4">
    <location>
        <begin position="698"/>
        <end position="882"/>
    </location>
</feature>
<sequence length="1112" mass="125473">MNSENEVNSLLSGKLQRTILSTGPVAIANDISNYFAEPPIDDPDTDPDTWSSKPWTLKPELPTSDEILGAGEDFVDLRPNKLEGPWESKDAYLKAHYELLREDSVAPLRDAVAIVRNEPDMEDRKNVSIYEKVYITGLTFARQGLGFRVRFSTYRAGRNIPWEYSKRLVSGSVVALSPADDVFKTKCAIAIVAARPLEQVMQQPPEVDIFFADPADADFDPQLEWIMVEAKEGYYESARHTMTALQKISRESFPLAEHICFLNPEGSAPGYVKEHPVVEIESAINDSEEEGKVDILNGWPQSPIGDLDTTQWAALEQMLTKQLAVIQGPPGTGKTYISVVALRIMLSNMKPDDPPIIIASQTNHALDQLLTHISRFEREYVRLGARSSDIDIKKRTLFAIRRGEPMPNMTGGILSTAQRTSKRLLAAISAILQPFNTANSHTPILSSVFLKHGLLTARQCNSLEKGAKRWVCASDERDEVDPLVAWLGDQAAIFEVNYTMENFGFAEDEVDLEFEQLRELEAEQGVKDNDDFEALRGTFTPIREGYYGRRSSPDAGTNRREYFGYDDVWKIPVKDRGWVYNELRDQLKGKILREFRELLVHYSGNCKNLQIGGWERDNLLIQNAKVLGMTTTGLSKYRALVSSVKPRIVLIEEAAEALEAPIAAACLDSLQQLILVGDHKQLRGHCSVRDLEGEPFHLDMSMFERLVENGMKYITLQRQRRMAPEISELLSPIYGPLQDHESVQQREEVPGMGSIRSFFFSHNWPESFDDMASKHNEKEAEMVVEFFVYLALNEMPVKDITVLTFYNGQRKKLLRLMKNHPYLQGHYVKVVTVDSYQGEENEVVILSLVRNGWQGVGFLSIANRVCVALSRARRGFYMFGNADLLANADPLWGHVLYILGNKNTEPRVGYNLPLTCVKHKNKIYIEDPADWRKTNGGCELECGESLPHCGHKCSIRCHIFSHDQVQCREICNRQMACKHMCKIPCKTSHTCSCNCEESRRLEALAQQQQAWGAGSISWSLDEEEDKRGSQQRAIEGYQAYAKGGSKRQDALLERKTESLPQKQPMKIDPKLSLLHFGDDPVDNAIPSQTGFDAGENDNLGKSWGQPERSLLD</sequence>
<evidence type="ECO:0000313" key="7">
    <source>
        <dbReference type="Proteomes" id="UP001610335"/>
    </source>
</evidence>
<dbReference type="Proteomes" id="UP001610335">
    <property type="component" value="Unassembled WGS sequence"/>
</dbReference>
<dbReference type="InterPro" id="IPR045055">
    <property type="entry name" value="DNA2/NAM7-like"/>
</dbReference>
<dbReference type="CDD" id="cd06008">
    <property type="entry name" value="NF-X1-zinc-finger"/>
    <property type="match status" value="1"/>
</dbReference>
<evidence type="ECO:0000256" key="2">
    <source>
        <dbReference type="SAM" id="MobiDB-lite"/>
    </source>
</evidence>
<dbReference type="Pfam" id="PF25396">
    <property type="entry name" value="ZNFX1"/>
    <property type="match status" value="1"/>
</dbReference>